<evidence type="ECO:0000313" key="3">
    <source>
        <dbReference type="Proteomes" id="UP000298860"/>
    </source>
</evidence>
<dbReference type="AlphaFoldDB" id="A0A4D4JHW8"/>
<sequence length="111" mass="12118">MPLKSDAQPEIRHRPMGSAEDMCTHHSPLPALGHLEFPGPGVCNRVRRSGRATLRRVSELLPNLESLIDELSGVSAGMQDARRLAEAARGAASEEALDQALANVVEEWRRV</sequence>
<evidence type="ECO:0000256" key="1">
    <source>
        <dbReference type="SAM" id="MobiDB-lite"/>
    </source>
</evidence>
<organism evidence="2 3">
    <name type="scientific">Gandjariella thermophila</name>
    <dbReference type="NCBI Taxonomy" id="1931992"/>
    <lineage>
        <taxon>Bacteria</taxon>
        <taxon>Bacillati</taxon>
        <taxon>Actinomycetota</taxon>
        <taxon>Actinomycetes</taxon>
        <taxon>Pseudonocardiales</taxon>
        <taxon>Pseudonocardiaceae</taxon>
        <taxon>Gandjariella</taxon>
    </lineage>
</organism>
<accession>A0A4D4JHW8</accession>
<feature type="region of interest" description="Disordered" evidence="1">
    <location>
        <begin position="1"/>
        <end position="25"/>
    </location>
</feature>
<dbReference type="EMBL" id="BJFL01000063">
    <property type="protein sequence ID" value="GDY33869.1"/>
    <property type="molecule type" value="Genomic_DNA"/>
</dbReference>
<comment type="caution">
    <text evidence="2">The sequence shown here is derived from an EMBL/GenBank/DDBJ whole genome shotgun (WGS) entry which is preliminary data.</text>
</comment>
<reference evidence="3" key="1">
    <citation type="submission" date="2019-04" db="EMBL/GenBank/DDBJ databases">
        <title>Draft genome sequence of Pseudonocardiaceae bacterium SL3-2-4.</title>
        <authorList>
            <person name="Ningsih F."/>
            <person name="Yokota A."/>
            <person name="Sakai Y."/>
            <person name="Nanatani K."/>
            <person name="Yabe S."/>
            <person name="Oetari A."/>
            <person name="Sjamsuridzal W."/>
        </authorList>
    </citation>
    <scope>NUCLEOTIDE SEQUENCE [LARGE SCALE GENOMIC DNA]</scope>
    <source>
        <strain evidence="3">SL3-2-4</strain>
    </source>
</reference>
<proteinExistence type="predicted"/>
<protein>
    <submittedName>
        <fullName evidence="2">Uncharacterized protein</fullName>
    </submittedName>
</protein>
<keyword evidence="3" id="KW-1185">Reference proteome</keyword>
<dbReference type="Proteomes" id="UP000298860">
    <property type="component" value="Unassembled WGS sequence"/>
</dbReference>
<gene>
    <name evidence="2" type="ORF">GTS_55020</name>
</gene>
<name>A0A4D4JHW8_9PSEU</name>
<evidence type="ECO:0000313" key="2">
    <source>
        <dbReference type="EMBL" id="GDY33869.1"/>
    </source>
</evidence>